<feature type="region of interest" description="Disordered" evidence="1">
    <location>
        <begin position="591"/>
        <end position="727"/>
    </location>
</feature>
<feature type="compositionally biased region" description="Low complexity" evidence="1">
    <location>
        <begin position="1105"/>
        <end position="1119"/>
    </location>
</feature>
<proteinExistence type="predicted"/>
<feature type="region of interest" description="Disordered" evidence="1">
    <location>
        <begin position="272"/>
        <end position="311"/>
    </location>
</feature>
<gene>
    <name evidence="2" type="ORF">PPAR00522_LOCUS2170</name>
</gene>
<dbReference type="PANTHER" id="PTHR23082">
    <property type="entry name" value="TRANSCRIPTION INITIATION FACTOR IIIC TFIIIC , POLYPEPTIDE 3-RELATED"/>
    <property type="match status" value="1"/>
</dbReference>
<protein>
    <submittedName>
        <fullName evidence="2">Uncharacterized protein</fullName>
    </submittedName>
</protein>
<feature type="compositionally biased region" description="Acidic residues" evidence="1">
    <location>
        <begin position="99"/>
        <end position="110"/>
    </location>
</feature>
<sequence>MSIVRDSDSDYNPLDDEDAPKVRQGVRSRGRGSIKKAKSSRAKLQTPEKKPKGKRKVNIPQKTKNNPSLVDKDLPKKASKYYPGFCADDDADFCRDFEINDDYDDDDDDAGFGSEVGGVSSHYRVTTGEGSEGSDKEEPDDAYISDGVGESARFTDFDSDEDASHNHPDEFSFEHPLALLEAMEAGSNAANKSGIQPYQLLKDIRGAARRVQHRRQRALMTGSRNHRHSHDDEAYEYDEDMEGRRVRIEPSYDDGLLSDLEQDDDTYEEHVYAFPSSHRGRGTSRRGSGRGRGRGRVRPSFAPPHESVNGNDAYDEEEIDHVLPFLTPGILGVMEGSETLLGSLGEGRNDRVGGRGPSRRFVRNEGLSAETGSVKSRRKAISRASNNGRGRGRGRPKGHVTRQELPEDLHKLLGEAHIRFAQSDYAGAIPLLREVIQQRPHVVDPYHTLALCHESLGDERAALDLYMLVAHLRRRDPDVWRHLAIKSIDFGFLRQAIYCLTKVLRKTKGQDLEAAWNRAHLLAQVGEESRAMHDLLKFARIRPGDPALVKTLARIHHQSGHHELAERLLERHLRVPLGDIAIFRQRARETMTNAERRGNHDGNKERYDEEYESEVNLDEFNEFDRSEDEEGTNGKDGQNNSNQRGKGGVNLPLGPHKTNKTNELEKSEEEEGKENGKRGKSDNKDNDNQAYNSLAIFDTSSTTPSHSSRHYEGMNGATAAERKRRQQRQEWLIKQHRADQFELAMLFEIAKDEATMPWWSPEEWIVTNSKIQEEVAVEAREAETAVDTEAYKELLPLPPTPLAVGMERPELSVSDLTLLNMLAELYLKRSSAVEALALISRATRSLARASGYPPSSTPEDLDKLLPMDLIVKKGLCLIHLKQPDMRRILKEIVLEDSQAYGDLFFDIGTALLRIGRERGKGKVPPFKGLSSSNIDQPFVTTSYHYHQQTNSRIDDIPSIFPYSSTKLSLTVAEAAAEALPFLTPLPGHPDLDGPEIWIQLLTCYRRLGNGRRGVHLYYEQLQKMDPMHPKYLHAILTLAEECLKMNDRHRARQLAEEASQVAVAEQARLASAAASFHLGVPGISGYDENNSQASNNNGKKDDVKSYNSSSNVGVSSSNNMKGKNVLSENSREAVVSRLISLEELLTRRNRLLLALGLHHRFVAAVLPFVERDIRRIAMELEVTSSSDFDPALRKALLRKRMFFEKGGRKGAGAEESGAVFKGSVRRDRRSARTRAADVMAETSLRKAIERRFLSMEEASRAAALAKDPCCVFSTTSAEAASAAAEALFTESPFGGLLGKSVFSDSSRLNLLLELCDSMVVCKRTEDARELLNRCLEIVQNQSVWFVHGLGERLRSGLTCVTVADMSFASGSYIAMAKKKIDSELSDYNYNMIIGDDDDEGDDECDENDDDNNAVARKSNDLASEAKDQDGDVTMTEINAMNTKGRLKSYKSLVDANTVLHFSSVPKRNFYTKQDSPAAGFDSSFITKDLLSLRLSQWCIKDRELKKSIVIGTGAAWPLFYCPMERVFPTLRQLLGRWPSSFMLWGEFNRLALGSCINHPTGIGALGTLSPSASDKSMTRVPCADSAPVIKGGRPIVNGAHQEDLHHSGSLFIDDNHQHNSKYTHHSSSNGKLETFTVRQWVTVINNLRRQHPHSVPLMILQGNAQLMMRQCAAAASSYLQALPHIPHNALLLLCLAVSHLGEALIQSAQVATVCTHRQDDQPDKGEESGHSAGVGGEEEGLDGGDPIASAASRPRFYDRNRAILEAFTFLQEYGRRRGGGGAGLGGGFLGCLDFPVTSQLVETSFGNQSKRSVHKGEGGANYGDNMAKTHDGPMAQEVAYNMGRAFHQLGLHFLAERFYWRALNAAPADEALKSLHVAARREAKEERNEVAQEGKETIIQDGETLIQEHEKGSHHNNRSIHSATNKSAVKQNRIRDFQESSMPENGLKINNNQAYLSPLDLKRETAHNLALLYRASGSPELACLVLKKHFVI</sequence>
<feature type="compositionally biased region" description="Basic residues" evidence="1">
    <location>
        <begin position="24"/>
        <end position="41"/>
    </location>
</feature>
<dbReference type="SUPFAM" id="SSF48452">
    <property type="entry name" value="TPR-like"/>
    <property type="match status" value="3"/>
</dbReference>
<feature type="compositionally biased region" description="Basic and acidic residues" evidence="1">
    <location>
        <begin position="1716"/>
        <end position="1729"/>
    </location>
</feature>
<feature type="compositionally biased region" description="Basic residues" evidence="1">
    <location>
        <begin position="278"/>
        <end position="297"/>
    </location>
</feature>
<feature type="compositionally biased region" description="Basic residues" evidence="1">
    <location>
        <begin position="390"/>
        <end position="400"/>
    </location>
</feature>
<dbReference type="InterPro" id="IPR011990">
    <property type="entry name" value="TPR-like_helical_dom_sf"/>
</dbReference>
<feature type="region of interest" description="Disordered" evidence="1">
    <location>
        <begin position="1716"/>
        <end position="1751"/>
    </location>
</feature>
<feature type="compositionally biased region" description="Polar residues" evidence="1">
    <location>
        <begin position="635"/>
        <end position="644"/>
    </location>
</feature>
<evidence type="ECO:0000256" key="1">
    <source>
        <dbReference type="SAM" id="MobiDB-lite"/>
    </source>
</evidence>
<name>A0A7S0UPM5_9CHLO</name>
<accession>A0A7S0UPM5</accession>
<dbReference type="Gene3D" id="1.25.40.10">
    <property type="entry name" value="Tetratricopeptide repeat domain"/>
    <property type="match status" value="2"/>
</dbReference>
<feature type="compositionally biased region" description="Acidic residues" evidence="1">
    <location>
        <begin position="608"/>
        <end position="631"/>
    </location>
</feature>
<feature type="region of interest" description="Disordered" evidence="1">
    <location>
        <begin position="1087"/>
        <end position="1125"/>
    </location>
</feature>
<dbReference type="GO" id="GO:0000127">
    <property type="term" value="C:transcription factor TFIIIC complex"/>
    <property type="evidence" value="ECO:0007669"/>
    <property type="project" value="TreeGrafter"/>
</dbReference>
<feature type="region of interest" description="Disordered" evidence="1">
    <location>
        <begin position="1"/>
        <end position="75"/>
    </location>
</feature>
<organism evidence="2">
    <name type="scientific">Polytomella parva</name>
    <dbReference type="NCBI Taxonomy" id="51329"/>
    <lineage>
        <taxon>Eukaryota</taxon>
        <taxon>Viridiplantae</taxon>
        <taxon>Chlorophyta</taxon>
        <taxon>core chlorophytes</taxon>
        <taxon>Chlorophyceae</taxon>
        <taxon>CS clade</taxon>
        <taxon>Chlamydomonadales</taxon>
        <taxon>Chlamydomonadaceae</taxon>
        <taxon>Polytomella</taxon>
    </lineage>
</organism>
<feature type="region of interest" description="Disordered" evidence="1">
    <location>
        <begin position="369"/>
        <end position="402"/>
    </location>
</feature>
<feature type="region of interest" description="Disordered" evidence="1">
    <location>
        <begin position="1805"/>
        <end position="1830"/>
    </location>
</feature>
<feature type="compositionally biased region" description="Basic and acidic residues" evidence="1">
    <location>
        <begin position="673"/>
        <end position="687"/>
    </location>
</feature>
<feature type="compositionally biased region" description="Polar residues" evidence="1">
    <location>
        <begin position="1087"/>
        <end position="1097"/>
    </location>
</feature>
<dbReference type="SMART" id="SM00028">
    <property type="entry name" value="TPR"/>
    <property type="match status" value="4"/>
</dbReference>
<dbReference type="GO" id="GO:0006383">
    <property type="term" value="P:transcription by RNA polymerase III"/>
    <property type="evidence" value="ECO:0007669"/>
    <property type="project" value="InterPro"/>
</dbReference>
<evidence type="ECO:0000313" key="2">
    <source>
        <dbReference type="EMBL" id="CAD8765781.1"/>
    </source>
</evidence>
<dbReference type="InterPro" id="IPR039340">
    <property type="entry name" value="Tfc4/TFIIIC-102/Sfc4"/>
</dbReference>
<dbReference type="EMBL" id="HBFM01003756">
    <property type="protein sequence ID" value="CAD8765781.1"/>
    <property type="molecule type" value="Transcribed_RNA"/>
</dbReference>
<feature type="compositionally biased region" description="Basic and acidic residues" evidence="1">
    <location>
        <begin position="591"/>
        <end position="607"/>
    </location>
</feature>
<dbReference type="InterPro" id="IPR019734">
    <property type="entry name" value="TPR_rpt"/>
</dbReference>
<reference evidence="2" key="1">
    <citation type="submission" date="2021-01" db="EMBL/GenBank/DDBJ databases">
        <authorList>
            <person name="Corre E."/>
            <person name="Pelletier E."/>
            <person name="Niang G."/>
            <person name="Scheremetjew M."/>
            <person name="Finn R."/>
            <person name="Kale V."/>
            <person name="Holt S."/>
            <person name="Cochrane G."/>
            <person name="Meng A."/>
            <person name="Brown T."/>
            <person name="Cohen L."/>
        </authorList>
    </citation>
    <scope>NUCLEOTIDE SEQUENCE</scope>
    <source>
        <strain evidence="2">SAG 63-3</strain>
    </source>
</reference>
<feature type="region of interest" description="Disordered" evidence="1">
    <location>
        <begin position="97"/>
        <end position="170"/>
    </location>
</feature>
<dbReference type="Pfam" id="PF14559">
    <property type="entry name" value="TPR_19"/>
    <property type="match status" value="1"/>
</dbReference>
<dbReference type="PANTHER" id="PTHR23082:SF0">
    <property type="entry name" value="GENERAL TRANSCRIPTION FACTOR 3C POLYPEPTIDE 3"/>
    <property type="match status" value="1"/>
</dbReference>